<reference evidence="15" key="1">
    <citation type="submission" date="2025-08" db="UniProtKB">
        <authorList>
            <consortium name="RefSeq"/>
        </authorList>
    </citation>
    <scope>IDENTIFICATION</scope>
    <source>
        <tissue evidence="15">Leaves</tissue>
    </source>
</reference>
<dbReference type="Proteomes" id="UP000235220">
    <property type="component" value="Chromosome 13"/>
</dbReference>
<sequence length="652" mass="73302">MTRGRGSLRLAGLMMVLIAALLQLPQTFSLKETARHHSCAPSCGNLTISHPFRLKGDPPNCGSPWPYELSCENNSTVLYLFGGKFFVRQINNSRSTIRVVDAGIFDHQKDNHSAFIPHYFLNHANFSMLSFYTTDNLNLKGSFWPSASELSNVTVILKCQKAVNSPSYHVYLNTSTCSDNYGSASSSNSSLISHSKPYYTYVKVGKTNVMDVENSCKIEQMSLTSWPGRIPSPNISCTDLRNIFLYGFELSWIGSDELKIVKHIGLLSLGTFFIGGSILLICLRHLATTVLGTPFVIAFIIYKWRRRHLSMYGAIENFLQNHNNLMLVRYSFSELKKMTRNFKEKLGEGGYGMVFKGTLKSGRHVAVKVLGKSKTNGQDFMNEVATIGRIHHVNVVQLIGFCVHGSKSALIYEFMANGSLNKYIFSSEESIVLNYMQTYNIALGVARGIEYLHRGCDMQILHFDIKPHNILLDESFIPKISDFGLAKLYSVEDNIVTLTAARGTLGYMAPELFYKNIGGISHKADVYSFGMLLMEMVGKRKNLNAFAEHSSQIYFPTWVYDQFSDKKEIEMGYALEEEKNVAKKMIIVALWCIQMNPGNRPSMNKVLEMLEGEVEQLQIPPKRPLSSPERMTKDSKDNSSPTCPSVQSSERT</sequence>
<keyword evidence="11" id="KW-0325">Glycoprotein</keyword>
<keyword evidence="5 13" id="KW-0732">Signal</keyword>
<dbReference type="FunFam" id="3.30.200.20:FF:000178">
    <property type="entry name" value="serine/threonine-protein kinase PBS1-like"/>
    <property type="match status" value="1"/>
</dbReference>
<feature type="region of interest" description="Disordered" evidence="12">
    <location>
        <begin position="617"/>
        <end position="652"/>
    </location>
</feature>
<organism evidence="14 15">
    <name type="scientific">Juglans regia</name>
    <name type="common">English walnut</name>
    <dbReference type="NCBI Taxonomy" id="51240"/>
    <lineage>
        <taxon>Eukaryota</taxon>
        <taxon>Viridiplantae</taxon>
        <taxon>Streptophyta</taxon>
        <taxon>Embryophyta</taxon>
        <taxon>Tracheophyta</taxon>
        <taxon>Spermatophyta</taxon>
        <taxon>Magnoliopsida</taxon>
        <taxon>eudicotyledons</taxon>
        <taxon>Gunneridae</taxon>
        <taxon>Pentapetalae</taxon>
        <taxon>rosids</taxon>
        <taxon>fabids</taxon>
        <taxon>Fagales</taxon>
        <taxon>Juglandaceae</taxon>
        <taxon>Juglans</taxon>
    </lineage>
</organism>
<dbReference type="SUPFAM" id="SSF56112">
    <property type="entry name" value="Protein kinase-like (PK-like)"/>
    <property type="match status" value="1"/>
</dbReference>
<keyword evidence="3" id="KW-0808">Transferase</keyword>
<evidence type="ECO:0000256" key="2">
    <source>
        <dbReference type="ARBA" id="ARBA00022527"/>
    </source>
</evidence>
<dbReference type="PROSITE" id="PS00107">
    <property type="entry name" value="PROTEIN_KINASE_ATP"/>
    <property type="match status" value="1"/>
</dbReference>
<feature type="compositionally biased region" description="Polar residues" evidence="12">
    <location>
        <begin position="638"/>
        <end position="652"/>
    </location>
</feature>
<dbReference type="Gene3D" id="3.30.200.20">
    <property type="entry name" value="Phosphorylase Kinase, domain 1"/>
    <property type="match status" value="1"/>
</dbReference>
<evidence type="ECO:0000256" key="11">
    <source>
        <dbReference type="ARBA" id="ARBA00023180"/>
    </source>
</evidence>
<feature type="signal peptide" evidence="13">
    <location>
        <begin position="1"/>
        <end position="29"/>
    </location>
</feature>
<feature type="chain" id="PRO_5043949401" evidence="13">
    <location>
        <begin position="30"/>
        <end position="652"/>
    </location>
</feature>
<dbReference type="SMART" id="SM00220">
    <property type="entry name" value="S_TKc"/>
    <property type="match status" value="1"/>
</dbReference>
<evidence type="ECO:0000256" key="10">
    <source>
        <dbReference type="ARBA" id="ARBA00023136"/>
    </source>
</evidence>
<keyword evidence="9" id="KW-1133">Transmembrane helix</keyword>
<dbReference type="GO" id="GO:0004674">
    <property type="term" value="F:protein serine/threonine kinase activity"/>
    <property type="evidence" value="ECO:0007669"/>
    <property type="project" value="UniProtKB-KW"/>
</dbReference>
<evidence type="ECO:0000256" key="3">
    <source>
        <dbReference type="ARBA" id="ARBA00022679"/>
    </source>
</evidence>
<keyword evidence="8" id="KW-0067">ATP-binding</keyword>
<evidence type="ECO:0000256" key="4">
    <source>
        <dbReference type="ARBA" id="ARBA00022692"/>
    </source>
</evidence>
<proteinExistence type="predicted"/>
<dbReference type="InterPro" id="IPR008271">
    <property type="entry name" value="Ser/Thr_kinase_AS"/>
</dbReference>
<evidence type="ECO:0000313" key="15">
    <source>
        <dbReference type="RefSeq" id="XP_018828913.2"/>
    </source>
</evidence>
<dbReference type="GeneID" id="108997207"/>
<evidence type="ECO:0000256" key="12">
    <source>
        <dbReference type="SAM" id="MobiDB-lite"/>
    </source>
</evidence>
<dbReference type="GO" id="GO:0016020">
    <property type="term" value="C:membrane"/>
    <property type="evidence" value="ECO:0007669"/>
    <property type="project" value="UniProtKB-SubCell"/>
</dbReference>
<protein>
    <submittedName>
        <fullName evidence="15">Rust resistance kinase Lr10-like</fullName>
    </submittedName>
</protein>
<gene>
    <name evidence="15" type="primary">LOC108997207</name>
</gene>
<dbReference type="Pfam" id="PF07714">
    <property type="entry name" value="PK_Tyr_Ser-Thr"/>
    <property type="match status" value="1"/>
</dbReference>
<evidence type="ECO:0000313" key="14">
    <source>
        <dbReference type="Proteomes" id="UP000235220"/>
    </source>
</evidence>
<accession>A0A2I4FBA8</accession>
<dbReference type="GO" id="GO:0030247">
    <property type="term" value="F:polysaccharide binding"/>
    <property type="evidence" value="ECO:0007669"/>
    <property type="project" value="InterPro"/>
</dbReference>
<dbReference type="InterPro" id="IPR001245">
    <property type="entry name" value="Ser-Thr/Tyr_kinase_cat_dom"/>
</dbReference>
<dbReference type="InterPro" id="IPR025287">
    <property type="entry name" value="WAK_GUB"/>
</dbReference>
<keyword evidence="2" id="KW-0723">Serine/threonine-protein kinase</keyword>
<keyword evidence="14" id="KW-1185">Reference proteome</keyword>
<dbReference type="RefSeq" id="XP_018828913.2">
    <property type="nucleotide sequence ID" value="XM_018973368.2"/>
</dbReference>
<evidence type="ECO:0000256" key="13">
    <source>
        <dbReference type="SAM" id="SignalP"/>
    </source>
</evidence>
<evidence type="ECO:0000256" key="5">
    <source>
        <dbReference type="ARBA" id="ARBA00022729"/>
    </source>
</evidence>
<dbReference type="InterPro" id="IPR045874">
    <property type="entry name" value="LRK10/LRL21-25-like"/>
</dbReference>
<dbReference type="PROSITE" id="PS50011">
    <property type="entry name" value="PROTEIN_KINASE_DOM"/>
    <property type="match status" value="1"/>
</dbReference>
<dbReference type="OrthoDB" id="544400at2759"/>
<evidence type="ECO:0000256" key="8">
    <source>
        <dbReference type="ARBA" id="ARBA00022840"/>
    </source>
</evidence>
<dbReference type="Gene3D" id="1.10.510.10">
    <property type="entry name" value="Transferase(Phosphotransferase) domain 1"/>
    <property type="match status" value="1"/>
</dbReference>
<dbReference type="AlphaFoldDB" id="A0A2I4FBA8"/>
<dbReference type="FunFam" id="1.10.510.10:FF:000590">
    <property type="entry name" value="PR5-like receptor kinase"/>
    <property type="match status" value="1"/>
</dbReference>
<comment type="subcellular location">
    <subcellularLocation>
        <location evidence="1">Membrane</location>
        <topology evidence="1">Single-pass type I membrane protein</topology>
    </subcellularLocation>
</comment>
<keyword evidence="6" id="KW-0547">Nucleotide-binding</keyword>
<evidence type="ECO:0000256" key="9">
    <source>
        <dbReference type="ARBA" id="ARBA00022989"/>
    </source>
</evidence>
<dbReference type="GO" id="GO:0005524">
    <property type="term" value="F:ATP binding"/>
    <property type="evidence" value="ECO:0007669"/>
    <property type="project" value="UniProtKB-UniRule"/>
</dbReference>
<dbReference type="Gramene" id="Jr13_27560_p1">
    <property type="protein sequence ID" value="cds.Jr13_27560_p1"/>
    <property type="gene ID" value="Jr13_27560"/>
</dbReference>
<dbReference type="InterPro" id="IPR011009">
    <property type="entry name" value="Kinase-like_dom_sf"/>
</dbReference>
<dbReference type="PROSITE" id="PS00108">
    <property type="entry name" value="PROTEIN_KINASE_ST"/>
    <property type="match status" value="1"/>
</dbReference>
<name>A0A2I4FBA8_JUGRE</name>
<evidence type="ECO:0000256" key="1">
    <source>
        <dbReference type="ARBA" id="ARBA00004479"/>
    </source>
</evidence>
<keyword evidence="4" id="KW-0812">Transmembrane</keyword>
<keyword evidence="10" id="KW-0472">Membrane</keyword>
<dbReference type="PANTHER" id="PTHR27009">
    <property type="entry name" value="RUST RESISTANCE KINASE LR10-RELATED"/>
    <property type="match status" value="1"/>
</dbReference>
<dbReference type="Pfam" id="PF13947">
    <property type="entry name" value="GUB_WAK_bind"/>
    <property type="match status" value="1"/>
</dbReference>
<keyword evidence="7" id="KW-0418">Kinase</keyword>
<evidence type="ECO:0000256" key="6">
    <source>
        <dbReference type="ARBA" id="ARBA00022741"/>
    </source>
</evidence>
<dbReference type="InterPro" id="IPR017441">
    <property type="entry name" value="Protein_kinase_ATP_BS"/>
</dbReference>
<dbReference type="InterPro" id="IPR000719">
    <property type="entry name" value="Prot_kinase_dom"/>
</dbReference>
<evidence type="ECO:0000256" key="7">
    <source>
        <dbReference type="ARBA" id="ARBA00022777"/>
    </source>
</evidence>
<dbReference type="KEGG" id="jre:108997207"/>